<keyword evidence="7" id="KW-1185">Reference proteome</keyword>
<dbReference type="PRINTS" id="PR00420">
    <property type="entry name" value="RNGMNOXGNASE"/>
</dbReference>
<keyword evidence="4" id="KW-0560">Oxidoreductase</keyword>
<gene>
    <name evidence="6" type="ORF">DFQ27_003849</name>
</gene>
<evidence type="ECO:0000313" key="6">
    <source>
        <dbReference type="EMBL" id="KAG0269340.1"/>
    </source>
</evidence>
<dbReference type="PANTHER" id="PTHR47356">
    <property type="entry name" value="FAD-DEPENDENT MONOOXYGENASE ASQG-RELATED"/>
    <property type="match status" value="1"/>
</dbReference>
<dbReference type="InterPro" id="IPR050562">
    <property type="entry name" value="FAD_mOase_fung"/>
</dbReference>
<feature type="domain" description="FAD-binding" evidence="5">
    <location>
        <begin position="6"/>
        <end position="169"/>
    </location>
</feature>
<comment type="similarity">
    <text evidence="1">Belongs to the paxM FAD-dependent monooxygenase family.</text>
</comment>
<dbReference type="Gene3D" id="3.50.50.60">
    <property type="entry name" value="FAD/NAD(P)-binding domain"/>
    <property type="match status" value="1"/>
</dbReference>
<dbReference type="Pfam" id="PF01494">
    <property type="entry name" value="FAD_binding_3"/>
    <property type="match status" value="2"/>
</dbReference>
<evidence type="ECO:0000256" key="4">
    <source>
        <dbReference type="ARBA" id="ARBA00023002"/>
    </source>
</evidence>
<sequence length="482" mass="53920">MPPRNLKVIIVGGGIGGLALSIMFERAGIDYEVIERSSTLKTLGSTIGLNACVLRLLDQLGMYPDIERISKPIGGFHLQDEHLNPIGYIDFSFGKKHYGYCGRVMSRPALYEILKNKVPASKVHLSKQITAIRELKDGVECECSDGVVYRGDLLVGADGAYSQVRQVVQDILREQGKLAKGDTSPLRLRNHCVLGVTSQLDHLKFPTLDSEFSQFEIMLFRDKPISIWFSPVPGNKISWSYGGAIEKRTAELLSGDTSTYWEWGNTAINNILVDIEHLPTIYGATVGEIIGTTPKELISSVLLEEKLFSCWHSDRIVLLGDACHKVMPFAGQGAIHAMLDGVSLTNLLYNMSSTSTENIHSVFQTYYHERASSASMAVTGSRMLGLFFESKGLLARVVRYVSLNVLPRWTHRLLIDQMMYDRPQLSFLPPVSDRGLRPAYVYPYEKKQQQAHTRQSSTLHKLAWAVPVVAIAAWMFWQLLRV</sequence>
<evidence type="ECO:0000259" key="5">
    <source>
        <dbReference type="Pfam" id="PF01494"/>
    </source>
</evidence>
<keyword evidence="2" id="KW-0285">Flavoprotein</keyword>
<name>A0A9P6UCE4_9FUNG</name>
<dbReference type="Proteomes" id="UP000807716">
    <property type="component" value="Unassembled WGS sequence"/>
</dbReference>
<dbReference type="SUPFAM" id="SSF51905">
    <property type="entry name" value="FAD/NAD(P)-binding domain"/>
    <property type="match status" value="1"/>
</dbReference>
<proteinExistence type="inferred from homology"/>
<dbReference type="AlphaFoldDB" id="A0A9P6UCE4"/>
<dbReference type="OrthoDB" id="655030at2759"/>
<dbReference type="PANTHER" id="PTHR47356:SF2">
    <property type="entry name" value="FAD-BINDING DOMAIN-CONTAINING PROTEIN-RELATED"/>
    <property type="match status" value="1"/>
</dbReference>
<evidence type="ECO:0000256" key="1">
    <source>
        <dbReference type="ARBA" id="ARBA00007992"/>
    </source>
</evidence>
<evidence type="ECO:0000256" key="3">
    <source>
        <dbReference type="ARBA" id="ARBA00022827"/>
    </source>
</evidence>
<dbReference type="InterPro" id="IPR002938">
    <property type="entry name" value="FAD-bd"/>
</dbReference>
<dbReference type="EMBL" id="JAAAJB010000027">
    <property type="protein sequence ID" value="KAG0269340.1"/>
    <property type="molecule type" value="Genomic_DNA"/>
</dbReference>
<reference evidence="6" key="1">
    <citation type="journal article" date="2020" name="Fungal Divers.">
        <title>Resolving the Mortierellaceae phylogeny through synthesis of multi-gene phylogenetics and phylogenomics.</title>
        <authorList>
            <person name="Vandepol N."/>
            <person name="Liber J."/>
            <person name="Desiro A."/>
            <person name="Na H."/>
            <person name="Kennedy M."/>
            <person name="Barry K."/>
            <person name="Grigoriev I.V."/>
            <person name="Miller A.N."/>
            <person name="O'Donnell K."/>
            <person name="Stajich J.E."/>
            <person name="Bonito G."/>
        </authorList>
    </citation>
    <scope>NUCLEOTIDE SEQUENCE</scope>
    <source>
        <strain evidence="6">BC1065</strain>
    </source>
</reference>
<evidence type="ECO:0000313" key="7">
    <source>
        <dbReference type="Proteomes" id="UP000807716"/>
    </source>
</evidence>
<dbReference type="GO" id="GO:0004497">
    <property type="term" value="F:monooxygenase activity"/>
    <property type="evidence" value="ECO:0007669"/>
    <property type="project" value="InterPro"/>
</dbReference>
<comment type="caution">
    <text evidence="6">The sequence shown here is derived from an EMBL/GenBank/DDBJ whole genome shotgun (WGS) entry which is preliminary data.</text>
</comment>
<organism evidence="6 7">
    <name type="scientific">Actinomortierella ambigua</name>
    <dbReference type="NCBI Taxonomy" id="1343610"/>
    <lineage>
        <taxon>Eukaryota</taxon>
        <taxon>Fungi</taxon>
        <taxon>Fungi incertae sedis</taxon>
        <taxon>Mucoromycota</taxon>
        <taxon>Mortierellomycotina</taxon>
        <taxon>Mortierellomycetes</taxon>
        <taxon>Mortierellales</taxon>
        <taxon>Mortierellaceae</taxon>
        <taxon>Actinomortierella</taxon>
    </lineage>
</organism>
<dbReference type="GO" id="GO:0071949">
    <property type="term" value="F:FAD binding"/>
    <property type="evidence" value="ECO:0007669"/>
    <property type="project" value="InterPro"/>
</dbReference>
<feature type="domain" description="FAD-binding" evidence="5">
    <location>
        <begin position="277"/>
        <end position="379"/>
    </location>
</feature>
<keyword evidence="3" id="KW-0274">FAD</keyword>
<dbReference type="InterPro" id="IPR036188">
    <property type="entry name" value="FAD/NAD-bd_sf"/>
</dbReference>
<protein>
    <recommendedName>
        <fullName evidence="5">FAD-binding domain-containing protein</fullName>
    </recommendedName>
</protein>
<evidence type="ECO:0000256" key="2">
    <source>
        <dbReference type="ARBA" id="ARBA00022630"/>
    </source>
</evidence>
<accession>A0A9P6UCE4</accession>